<evidence type="ECO:0000313" key="3">
    <source>
        <dbReference type="Proteomes" id="UP001169006"/>
    </source>
</evidence>
<dbReference type="InterPro" id="IPR025282">
    <property type="entry name" value="DUF4214"/>
</dbReference>
<keyword evidence="3" id="KW-1185">Reference proteome</keyword>
<dbReference type="Pfam" id="PF13946">
    <property type="entry name" value="DUF4214"/>
    <property type="match status" value="1"/>
</dbReference>
<gene>
    <name evidence="2" type="ORF">Q2T52_21085</name>
</gene>
<comment type="caution">
    <text evidence="2">The sequence shown here is derived from an EMBL/GenBank/DDBJ whole genome shotgun (WGS) entry which is preliminary data.</text>
</comment>
<accession>A0ABT8T1U1</accession>
<evidence type="ECO:0000259" key="1">
    <source>
        <dbReference type="Pfam" id="PF13946"/>
    </source>
</evidence>
<dbReference type="Proteomes" id="UP001169006">
    <property type="component" value="Unassembled WGS sequence"/>
</dbReference>
<proteinExistence type="predicted"/>
<sequence>MASIQGVYLALFARPADPAGLAYFNSVTGNGADLSGIGDLAGTQEYRDRFSGQNNATIINSIYLSLFNRAADSEGTAYFADQLDRGLLTIKNIAIAILDGAQGDDRTIVNNKLKAADNLTSAIGSASSQAYSGNDAAALGRLYVSQVTKDPGTIPSAQVVSKVLASIAASGPVGSGGPGISLTLGTGDDIVSPTTKNAAYKSTPGDDVIRASATFNGSGPNPQLVNTLNSGDKIDGGDGFDTLVYKVQAADGVFGKYGGAGIDLEWLKPTVTNVERIQFTIAAGEADGFNFGGTAYVIFDLGFSSGYKEVWSIDSKAASFRIGDAGASNFGVYGIDPNTVLGISGSSGYTTFVFKDTNSLNDSATLKLEHVASERIKIPGVETLSINLNGSNKVNEFIDPELTVLRFTGSGDLTFTTPKTAALNTLDASGSSANLSITIQNPGVRYTGSQGIDTVQLFSKDVIVYNSANLSTTRKTDIYSNFASAGITKNAVDVSAFALSGDKSGITRFMKSPAPGSASFQGKAAALYIDDNNDTLVYFDTNGNNVYDPGTDLAFKLTAVGGNAVVFTTSNIIF</sequence>
<protein>
    <submittedName>
        <fullName evidence="2">DUF4214 domain-containing protein</fullName>
    </submittedName>
</protein>
<feature type="domain" description="DUF4214" evidence="1">
    <location>
        <begin position="44"/>
        <end position="99"/>
    </location>
</feature>
<dbReference type="RefSeq" id="WP_302078834.1">
    <property type="nucleotide sequence ID" value="NZ_JAUKWQ010000009.1"/>
</dbReference>
<reference evidence="2" key="1">
    <citation type="journal article" date="2015" name="Int. J. Syst. Evol. Microbiol.">
        <title>Rhizobium oryzicola sp. nov., potential plant-growth-promoting endophytic bacteria isolated from rice roots.</title>
        <authorList>
            <person name="Zhang X.X."/>
            <person name="Gao J.S."/>
            <person name="Cao Y.H."/>
            <person name="Sheirdil R.A."/>
            <person name="Wang X.C."/>
            <person name="Zhang L."/>
        </authorList>
    </citation>
    <scope>NUCLEOTIDE SEQUENCE</scope>
    <source>
        <strain evidence="2">05753</strain>
    </source>
</reference>
<dbReference type="EMBL" id="JAUKWQ010000009">
    <property type="protein sequence ID" value="MDO1584590.1"/>
    <property type="molecule type" value="Genomic_DNA"/>
</dbReference>
<evidence type="ECO:0000313" key="2">
    <source>
        <dbReference type="EMBL" id="MDO1584590.1"/>
    </source>
</evidence>
<organism evidence="2 3">
    <name type="scientific">Rhizobium oryzicola</name>
    <dbReference type="NCBI Taxonomy" id="1232668"/>
    <lineage>
        <taxon>Bacteria</taxon>
        <taxon>Pseudomonadati</taxon>
        <taxon>Pseudomonadota</taxon>
        <taxon>Alphaproteobacteria</taxon>
        <taxon>Hyphomicrobiales</taxon>
        <taxon>Rhizobiaceae</taxon>
        <taxon>Rhizobium/Agrobacterium group</taxon>
        <taxon>Rhizobium</taxon>
    </lineage>
</organism>
<name>A0ABT8T1U1_9HYPH</name>
<reference evidence="2" key="2">
    <citation type="submission" date="2023-07" db="EMBL/GenBank/DDBJ databases">
        <authorList>
            <person name="Sun H."/>
        </authorList>
    </citation>
    <scope>NUCLEOTIDE SEQUENCE</scope>
    <source>
        <strain evidence="2">05753</strain>
    </source>
</reference>